<comment type="caution">
    <text evidence="5">The sequence shown here is derived from an EMBL/GenBank/DDBJ whole genome shotgun (WGS) entry which is preliminary data.</text>
</comment>
<dbReference type="InterPro" id="IPR017713">
    <property type="entry name" value="AMP_phosphorylase"/>
</dbReference>
<dbReference type="Gene3D" id="3.90.1170.30">
    <property type="entry name" value="Pyrimidine nucleoside phosphorylase-like, C-terminal domain"/>
    <property type="match status" value="1"/>
</dbReference>
<evidence type="ECO:0000256" key="3">
    <source>
        <dbReference type="NCBIfam" id="TIGR03327"/>
    </source>
</evidence>
<dbReference type="SUPFAM" id="SSF52418">
    <property type="entry name" value="Nucleoside phosphorylase/phosphoribosyltransferase catalytic domain"/>
    <property type="match status" value="1"/>
</dbReference>
<dbReference type="GO" id="GO:0005829">
    <property type="term" value="C:cytosol"/>
    <property type="evidence" value="ECO:0007669"/>
    <property type="project" value="TreeGrafter"/>
</dbReference>
<dbReference type="InterPro" id="IPR000312">
    <property type="entry name" value="Glycosyl_Trfase_fam3"/>
</dbReference>
<dbReference type="NCBIfam" id="TIGR03327">
    <property type="entry name" value="AMP_phos"/>
    <property type="match status" value="1"/>
</dbReference>
<dbReference type="NCBIfam" id="NF003338">
    <property type="entry name" value="PRK04350.1"/>
    <property type="match status" value="1"/>
</dbReference>
<dbReference type="Pfam" id="PF07831">
    <property type="entry name" value="PYNP_C"/>
    <property type="match status" value="1"/>
</dbReference>
<dbReference type="SUPFAM" id="SSF47648">
    <property type="entry name" value="Nucleoside phosphorylase/phosphoribosyltransferase N-terminal domain"/>
    <property type="match status" value="1"/>
</dbReference>
<dbReference type="EC" id="2.4.2.57" evidence="3"/>
<accession>A0A7J4IW73</accession>
<keyword evidence="2 5" id="KW-0808">Transferase</keyword>
<dbReference type="EMBL" id="DUGC01000058">
    <property type="protein sequence ID" value="HIH09771.1"/>
    <property type="molecule type" value="Genomic_DNA"/>
</dbReference>
<dbReference type="InterPro" id="IPR013102">
    <property type="entry name" value="PYNP_C"/>
</dbReference>
<evidence type="ECO:0000313" key="5">
    <source>
        <dbReference type="EMBL" id="HIH09771.1"/>
    </source>
</evidence>
<dbReference type="InterPro" id="IPR017459">
    <property type="entry name" value="Glycosyl_Trfase_fam3_N_dom"/>
</dbReference>
<name>A0A7J4IW73_9ARCH</name>
<proteinExistence type="predicted"/>
<dbReference type="GO" id="GO:0004645">
    <property type="term" value="F:1,4-alpha-oligoglucan phosphorylase activity"/>
    <property type="evidence" value="ECO:0007669"/>
    <property type="project" value="InterPro"/>
</dbReference>
<dbReference type="Gene3D" id="2.40.40.20">
    <property type="match status" value="1"/>
</dbReference>
<gene>
    <name evidence="5" type="ORF">HA254_03810</name>
</gene>
<dbReference type="GO" id="GO:0046125">
    <property type="term" value="P:pyrimidine deoxyribonucleoside metabolic process"/>
    <property type="evidence" value="ECO:0007669"/>
    <property type="project" value="InterPro"/>
</dbReference>
<dbReference type="Proteomes" id="UP000565078">
    <property type="component" value="Unassembled WGS sequence"/>
</dbReference>
<dbReference type="GO" id="GO:0006206">
    <property type="term" value="P:pyrimidine nucleobase metabolic process"/>
    <property type="evidence" value="ECO:0007669"/>
    <property type="project" value="InterPro"/>
</dbReference>
<evidence type="ECO:0000313" key="6">
    <source>
        <dbReference type="Proteomes" id="UP000565078"/>
    </source>
</evidence>
<dbReference type="Gene3D" id="1.20.970.50">
    <property type="match status" value="1"/>
</dbReference>
<dbReference type="Pfam" id="PF00591">
    <property type="entry name" value="Glycos_transf_3"/>
    <property type="match status" value="1"/>
</dbReference>
<dbReference type="NCBIfam" id="TIGR02645">
    <property type="entry name" value="ARCH_P_rylase"/>
    <property type="match status" value="1"/>
</dbReference>
<dbReference type="Gene3D" id="3.40.1030.10">
    <property type="entry name" value="Nucleoside phosphorylase/phosphoribosyltransferase catalytic domain"/>
    <property type="match status" value="1"/>
</dbReference>
<dbReference type="InterPro" id="IPR000053">
    <property type="entry name" value="Thymidine/pyrmidine_PPase"/>
</dbReference>
<evidence type="ECO:0000259" key="4">
    <source>
        <dbReference type="SMART" id="SM00941"/>
    </source>
</evidence>
<dbReference type="GO" id="GO:0016763">
    <property type="term" value="F:pentosyltransferase activity"/>
    <property type="evidence" value="ECO:0007669"/>
    <property type="project" value="InterPro"/>
</dbReference>
<dbReference type="AlphaFoldDB" id="A0A7J4IW73"/>
<dbReference type="InterPro" id="IPR036566">
    <property type="entry name" value="PYNP-like_C_sf"/>
</dbReference>
<dbReference type="InterPro" id="IPR013466">
    <property type="entry name" value="Thymidine/AMP_Pase"/>
</dbReference>
<keyword evidence="1 5" id="KW-0328">Glycosyltransferase</keyword>
<feature type="domain" description="Pyrimidine nucleoside phosphorylase C-terminal" evidence="4">
    <location>
        <begin position="437"/>
        <end position="504"/>
    </location>
</feature>
<dbReference type="SUPFAM" id="SSF54680">
    <property type="entry name" value="Pyrimidine nucleoside phosphorylase C-terminal domain"/>
    <property type="match status" value="1"/>
</dbReference>
<evidence type="ECO:0000256" key="1">
    <source>
        <dbReference type="ARBA" id="ARBA00022676"/>
    </source>
</evidence>
<sequence>MALTPARQSGGYSQKLSVRSIDLSSGKLIAVLNEIDARELGIFPLDRLEITNPENGRSANAVVDVTDSIIGENSIGMFRELSQLLGVRDGSAVKCNAAPKPRSVGFVKKKMDGGRLSQEELSCIIEDISSNRLSEIETTAFVSAVYMREFDLDETVAMTKALIENGRKLELSSKTVVDKHSIGGTNGRATMIIVPIIAAAGYAIPKTSSRSITSAAGTADSMEVLANVSLQLGAIKRVVEKTNGCIAWGGAVELAPADDKIIKIEHPLSLDPEGQVIASVMAKKASVGAKYVVIDIPVGPYVKVRTREKAEQMALKFVEVGKHLGMKVEVLLTNGTEPSGKAFGPALEAKYALEILEGRFFDNLARKSVEISGALLELTGDVPKGQGYAVSLDILQSGKALQKMKEIISEQGARALSSQDIKTAPYKKEVLSVQNGEISTINVGYLNHIARLAGAPANQKAGVMLDAEQGASVTKGTVLFEIYAENEAKLDAAYEFAIRNRVVEFATIIIGKFD</sequence>
<dbReference type="PANTHER" id="PTHR10515:SF0">
    <property type="entry name" value="THYMIDINE PHOSPHORYLASE"/>
    <property type="match status" value="1"/>
</dbReference>
<dbReference type="InterPro" id="IPR036320">
    <property type="entry name" value="Glycosyl_Trfase_fam3_N_dom_sf"/>
</dbReference>
<reference evidence="6" key="1">
    <citation type="journal article" date="2020" name="bioRxiv">
        <title>A rank-normalized archaeal taxonomy based on genome phylogeny resolves widespread incomplete and uneven classifications.</title>
        <authorList>
            <person name="Rinke C."/>
            <person name="Chuvochina M."/>
            <person name="Mussig A.J."/>
            <person name="Chaumeil P.-A."/>
            <person name="Waite D.W."/>
            <person name="Whitman W.B."/>
            <person name="Parks D.H."/>
            <person name="Hugenholtz P."/>
        </authorList>
    </citation>
    <scope>NUCLEOTIDE SEQUENCE [LARGE SCALE GENOMIC DNA]</scope>
</reference>
<organism evidence="5 6">
    <name type="scientific">Candidatus Iainarchaeum sp</name>
    <dbReference type="NCBI Taxonomy" id="3101447"/>
    <lineage>
        <taxon>Archaea</taxon>
        <taxon>Candidatus Iainarchaeota</taxon>
        <taxon>Candidatus Iainarchaeia</taxon>
        <taxon>Candidatus Iainarchaeales</taxon>
        <taxon>Candidatus Iainarchaeaceae</taxon>
        <taxon>Candidatus Iainarchaeum</taxon>
    </lineage>
</organism>
<dbReference type="Pfam" id="PF02885">
    <property type="entry name" value="Glycos_trans_3N"/>
    <property type="match status" value="1"/>
</dbReference>
<protein>
    <recommendedName>
        <fullName evidence="3">AMP phosphorylase</fullName>
        <ecNumber evidence="3">2.4.2.57</ecNumber>
    </recommendedName>
</protein>
<dbReference type="SMART" id="SM00941">
    <property type="entry name" value="PYNP_C"/>
    <property type="match status" value="1"/>
</dbReference>
<dbReference type="InterPro" id="IPR035902">
    <property type="entry name" value="Nuc_phospho_transferase"/>
</dbReference>
<evidence type="ECO:0000256" key="2">
    <source>
        <dbReference type="ARBA" id="ARBA00022679"/>
    </source>
</evidence>
<dbReference type="PANTHER" id="PTHR10515">
    <property type="entry name" value="THYMIDINE PHOSPHORYLASE"/>
    <property type="match status" value="1"/>
</dbReference>